<accession>A0A2T2YJG4</accession>
<evidence type="ECO:0000313" key="2">
    <source>
        <dbReference type="Proteomes" id="UP000240357"/>
    </source>
</evidence>
<dbReference type="EMBL" id="PYFT01000001">
    <property type="protein sequence ID" value="PSR55648.1"/>
    <property type="molecule type" value="Genomic_DNA"/>
</dbReference>
<gene>
    <name evidence="1" type="ORF">AHMF7605_20125</name>
</gene>
<evidence type="ECO:0000313" key="1">
    <source>
        <dbReference type="EMBL" id="PSR55648.1"/>
    </source>
</evidence>
<name>A0A2T2YJG4_9BACT</name>
<proteinExistence type="predicted"/>
<dbReference type="OrthoDB" id="798498at2"/>
<sequence length="83" mass="9796">MNQPYFFCNKREQKAALIRAQGKFLADRLNGEHFVYLFSVDSFFAEIWYRRDNYEVDLVLSFKSLALLEPYLEEVNIAPLLGL</sequence>
<organism evidence="1 2">
    <name type="scientific">Adhaeribacter arboris</name>
    <dbReference type="NCBI Taxonomy" id="2072846"/>
    <lineage>
        <taxon>Bacteria</taxon>
        <taxon>Pseudomonadati</taxon>
        <taxon>Bacteroidota</taxon>
        <taxon>Cytophagia</taxon>
        <taxon>Cytophagales</taxon>
        <taxon>Hymenobacteraceae</taxon>
        <taxon>Adhaeribacter</taxon>
    </lineage>
</organism>
<dbReference type="AlphaFoldDB" id="A0A2T2YJG4"/>
<protein>
    <submittedName>
        <fullName evidence="1">Uncharacterized protein</fullName>
    </submittedName>
</protein>
<dbReference type="Proteomes" id="UP000240357">
    <property type="component" value="Unassembled WGS sequence"/>
</dbReference>
<reference evidence="1 2" key="1">
    <citation type="submission" date="2018-03" db="EMBL/GenBank/DDBJ databases">
        <title>Adhaeribacter sp. HMF7605 Genome sequencing and assembly.</title>
        <authorList>
            <person name="Kang H."/>
            <person name="Kang J."/>
            <person name="Cha I."/>
            <person name="Kim H."/>
            <person name="Joh K."/>
        </authorList>
    </citation>
    <scope>NUCLEOTIDE SEQUENCE [LARGE SCALE GENOMIC DNA]</scope>
    <source>
        <strain evidence="1 2">HMF7605</strain>
    </source>
</reference>
<dbReference type="RefSeq" id="WP_106931828.1">
    <property type="nucleotide sequence ID" value="NZ_PYFT01000001.1"/>
</dbReference>
<keyword evidence="2" id="KW-1185">Reference proteome</keyword>
<comment type="caution">
    <text evidence="1">The sequence shown here is derived from an EMBL/GenBank/DDBJ whole genome shotgun (WGS) entry which is preliminary data.</text>
</comment>